<keyword evidence="15" id="KW-1185">Reference proteome</keyword>
<dbReference type="HAMAP" id="MF_01151">
    <property type="entry name" value="GrpE"/>
    <property type="match status" value="1"/>
</dbReference>
<gene>
    <name evidence="10 14" type="primary">grpE</name>
    <name evidence="14" type="ORF">QQ91_0011625</name>
</gene>
<organism evidence="14 15">
    <name type="scientific">Lyngbya confervoides BDU141951</name>
    <dbReference type="NCBI Taxonomy" id="1574623"/>
    <lineage>
        <taxon>Bacteria</taxon>
        <taxon>Bacillati</taxon>
        <taxon>Cyanobacteriota</taxon>
        <taxon>Cyanophyceae</taxon>
        <taxon>Oscillatoriophycideae</taxon>
        <taxon>Oscillatoriales</taxon>
        <taxon>Microcoleaceae</taxon>
        <taxon>Lyngbya</taxon>
    </lineage>
</organism>
<evidence type="ECO:0000313" key="14">
    <source>
        <dbReference type="EMBL" id="MCM1983467.1"/>
    </source>
</evidence>
<evidence type="ECO:0000256" key="4">
    <source>
        <dbReference type="ARBA" id="ARBA00022490"/>
    </source>
</evidence>
<comment type="subunit">
    <text evidence="3 10">Homodimer.</text>
</comment>
<dbReference type="PANTHER" id="PTHR21237:SF23">
    <property type="entry name" value="GRPE PROTEIN HOMOLOG, MITOCHONDRIAL"/>
    <property type="match status" value="1"/>
</dbReference>
<reference evidence="14 15" key="1">
    <citation type="journal article" date="2015" name="Genome Announc.">
        <title>Draft Genome Sequence of Filamentous Marine Cyanobacterium Lyngbya confervoides Strain BDU141951.</title>
        <authorList>
            <person name="Chandrababunaidu M.M."/>
            <person name="Sen D."/>
            <person name="Tripathy S."/>
        </authorList>
    </citation>
    <scope>NUCLEOTIDE SEQUENCE [LARGE SCALE GENOMIC DNA]</scope>
    <source>
        <strain evidence="14 15">BDU141951</strain>
    </source>
</reference>
<evidence type="ECO:0000256" key="8">
    <source>
        <dbReference type="ARBA" id="ARBA00072274"/>
    </source>
</evidence>
<dbReference type="PRINTS" id="PR00773">
    <property type="entry name" value="GRPEPROTEIN"/>
</dbReference>
<evidence type="ECO:0000256" key="9">
    <source>
        <dbReference type="ARBA" id="ARBA00076414"/>
    </source>
</evidence>
<proteinExistence type="inferred from homology"/>
<comment type="subcellular location">
    <subcellularLocation>
        <location evidence="1 10">Cytoplasm</location>
    </subcellularLocation>
</comment>
<dbReference type="Gene3D" id="3.90.20.20">
    <property type="match status" value="1"/>
</dbReference>
<dbReference type="FunFam" id="2.30.22.10:FF:000001">
    <property type="entry name" value="Protein GrpE"/>
    <property type="match status" value="1"/>
</dbReference>
<accession>A0ABD4T4L3</accession>
<comment type="caution">
    <text evidence="14">The sequence shown here is derived from an EMBL/GenBank/DDBJ whole genome shotgun (WGS) entry which is preliminary data.</text>
</comment>
<evidence type="ECO:0000256" key="7">
    <source>
        <dbReference type="ARBA" id="ARBA00053401"/>
    </source>
</evidence>
<dbReference type="InterPro" id="IPR013805">
    <property type="entry name" value="GrpE_CC"/>
</dbReference>
<feature type="region of interest" description="Disordered" evidence="13">
    <location>
        <begin position="1"/>
        <end position="65"/>
    </location>
</feature>
<dbReference type="Proteomes" id="UP000031561">
    <property type="component" value="Unassembled WGS sequence"/>
</dbReference>
<comment type="similarity">
    <text evidence="2 10 12">Belongs to the GrpE family.</text>
</comment>
<protein>
    <recommendedName>
        <fullName evidence="8 10">Protein GrpE</fullName>
    </recommendedName>
    <alternativeName>
        <fullName evidence="9 10">HSP-70 cofactor</fullName>
    </alternativeName>
</protein>
<dbReference type="Gene3D" id="2.30.22.10">
    <property type="entry name" value="Head domain of nucleotide exchange factor GrpE"/>
    <property type="match status" value="1"/>
</dbReference>
<evidence type="ECO:0000256" key="10">
    <source>
        <dbReference type="HAMAP-Rule" id="MF_01151"/>
    </source>
</evidence>
<name>A0ABD4T4L3_9CYAN</name>
<evidence type="ECO:0000256" key="11">
    <source>
        <dbReference type="RuleBase" id="RU000639"/>
    </source>
</evidence>
<dbReference type="EMBL" id="JTHE03000061">
    <property type="protein sequence ID" value="MCM1983467.1"/>
    <property type="molecule type" value="Genomic_DNA"/>
</dbReference>
<evidence type="ECO:0000256" key="12">
    <source>
        <dbReference type="RuleBase" id="RU004478"/>
    </source>
</evidence>
<keyword evidence="4 10" id="KW-0963">Cytoplasm</keyword>
<dbReference type="AlphaFoldDB" id="A0ABD4T4L3"/>
<dbReference type="SUPFAM" id="SSF58014">
    <property type="entry name" value="Coiled-coil domain of nucleotide exchange factor GrpE"/>
    <property type="match status" value="1"/>
</dbReference>
<keyword evidence="5 10" id="KW-0346">Stress response</keyword>
<dbReference type="InterPro" id="IPR000740">
    <property type="entry name" value="GrpE"/>
</dbReference>
<dbReference type="InterPro" id="IPR009012">
    <property type="entry name" value="GrpE_head"/>
</dbReference>
<sequence length="235" mass="26242">MNEESTPIDNLATETELSAEETMHSPADMEHPVAPEASQGEEPAMTVDPVDTPPSPEPPSALSEELTSVKLQLEDRTGQYMRLAADFDNYRKRTTKEKAEFEARAKCNTIIELLPVIDNFERARSQIKPQTEGESNIHKSYQGIYKQLVDCLKKLGVSPMRAEGELFDPNLHEAVMREPTSEYPEDTVIEELRRGYILGDQVIRHAMVRVAAPTETDSHEADSAEVSESSQEAQA</sequence>
<evidence type="ECO:0000313" key="15">
    <source>
        <dbReference type="Proteomes" id="UP000031561"/>
    </source>
</evidence>
<dbReference type="RefSeq" id="WP_201277093.1">
    <property type="nucleotide sequence ID" value="NZ_JTHE03000061.1"/>
</dbReference>
<feature type="compositionally biased region" description="Basic and acidic residues" evidence="13">
    <location>
        <begin position="21"/>
        <end position="33"/>
    </location>
</feature>
<evidence type="ECO:0000256" key="2">
    <source>
        <dbReference type="ARBA" id="ARBA00009054"/>
    </source>
</evidence>
<feature type="compositionally biased region" description="Low complexity" evidence="13">
    <location>
        <begin position="224"/>
        <end position="235"/>
    </location>
</feature>
<dbReference type="PROSITE" id="PS01071">
    <property type="entry name" value="GRPE"/>
    <property type="match status" value="1"/>
</dbReference>
<evidence type="ECO:0000256" key="1">
    <source>
        <dbReference type="ARBA" id="ARBA00004496"/>
    </source>
</evidence>
<evidence type="ECO:0000256" key="13">
    <source>
        <dbReference type="SAM" id="MobiDB-lite"/>
    </source>
</evidence>
<evidence type="ECO:0000256" key="3">
    <source>
        <dbReference type="ARBA" id="ARBA00011738"/>
    </source>
</evidence>
<evidence type="ECO:0000256" key="6">
    <source>
        <dbReference type="ARBA" id="ARBA00023186"/>
    </source>
</evidence>
<dbReference type="SUPFAM" id="SSF51064">
    <property type="entry name" value="Head domain of nucleotide exchange factor GrpE"/>
    <property type="match status" value="1"/>
</dbReference>
<dbReference type="GO" id="GO:0005737">
    <property type="term" value="C:cytoplasm"/>
    <property type="evidence" value="ECO:0007669"/>
    <property type="project" value="UniProtKB-SubCell"/>
</dbReference>
<comment type="function">
    <text evidence="7 10 11">Participates actively in the response to hyperosmotic and heat shock by preventing the aggregation of stress-denatured proteins, in association with DnaK and GrpE. It is the nucleotide exchange factor for DnaK and may function as a thermosensor. Unfolded proteins bind initially to DnaJ; upon interaction with the DnaJ-bound protein, DnaK hydrolyzes its bound ATP, resulting in the formation of a stable complex. GrpE releases ADP from DnaK; ATP binding to DnaK triggers the release of the substrate protein, thus completing the reaction cycle. Several rounds of ATP-dependent interactions between DnaJ, DnaK and GrpE are required for fully efficient folding.</text>
</comment>
<dbReference type="PANTHER" id="PTHR21237">
    <property type="entry name" value="GRPE PROTEIN"/>
    <property type="match status" value="1"/>
</dbReference>
<dbReference type="CDD" id="cd00446">
    <property type="entry name" value="GrpE"/>
    <property type="match status" value="1"/>
</dbReference>
<dbReference type="Pfam" id="PF01025">
    <property type="entry name" value="GrpE"/>
    <property type="match status" value="1"/>
</dbReference>
<feature type="region of interest" description="Disordered" evidence="13">
    <location>
        <begin position="213"/>
        <end position="235"/>
    </location>
</feature>
<keyword evidence="6 10" id="KW-0143">Chaperone</keyword>
<evidence type="ECO:0000256" key="5">
    <source>
        <dbReference type="ARBA" id="ARBA00023016"/>
    </source>
</evidence>
<dbReference type="NCBIfam" id="NF010741">
    <property type="entry name" value="PRK14143.1"/>
    <property type="match status" value="1"/>
</dbReference>